<dbReference type="Gene3D" id="3.30.930.10">
    <property type="entry name" value="Bira Bifunctional Protein, Domain 2"/>
    <property type="match status" value="1"/>
</dbReference>
<dbReference type="InterPro" id="IPR006195">
    <property type="entry name" value="aa-tRNA-synth_II"/>
</dbReference>
<dbReference type="InterPro" id="IPR045864">
    <property type="entry name" value="aa-tRNA-synth_II/BPL/LPL"/>
</dbReference>
<feature type="binding site" evidence="8">
    <location>
        <position position="286"/>
    </location>
    <ligand>
        <name>L-serine</name>
        <dbReference type="ChEBI" id="CHEBI:33384"/>
    </ligand>
</feature>
<evidence type="ECO:0000313" key="12">
    <source>
        <dbReference type="EMBL" id="PIS40859.1"/>
    </source>
</evidence>
<feature type="binding site" evidence="8">
    <location>
        <position position="232"/>
    </location>
    <ligand>
        <name>L-serine</name>
        <dbReference type="ChEBI" id="CHEBI:33384"/>
    </ligand>
</feature>
<evidence type="ECO:0000256" key="10">
    <source>
        <dbReference type="SAM" id="Coils"/>
    </source>
</evidence>
<dbReference type="EMBL" id="PEXW01000021">
    <property type="protein sequence ID" value="PIS40859.1"/>
    <property type="molecule type" value="Genomic_DNA"/>
</dbReference>
<dbReference type="Pfam" id="PF02403">
    <property type="entry name" value="Seryl_tRNA_N"/>
    <property type="match status" value="1"/>
</dbReference>
<dbReference type="NCBIfam" id="TIGR00414">
    <property type="entry name" value="serS"/>
    <property type="match status" value="1"/>
</dbReference>
<evidence type="ECO:0000256" key="2">
    <source>
        <dbReference type="ARBA" id="ARBA00022598"/>
    </source>
</evidence>
<evidence type="ECO:0000313" key="13">
    <source>
        <dbReference type="Proteomes" id="UP000236845"/>
    </source>
</evidence>
<keyword evidence="10" id="KW-0175">Coiled coil</keyword>
<feature type="domain" description="Aminoacyl-transfer RNA synthetases class-II family profile" evidence="11">
    <location>
        <begin position="174"/>
        <end position="414"/>
    </location>
</feature>
<dbReference type="InterPro" id="IPR002317">
    <property type="entry name" value="Ser-tRNA-ligase_type_1"/>
</dbReference>
<evidence type="ECO:0000259" key="11">
    <source>
        <dbReference type="PROSITE" id="PS50862"/>
    </source>
</evidence>
<keyword evidence="3" id="KW-0547">Nucleotide-binding</keyword>
<dbReference type="GO" id="GO:0005737">
    <property type="term" value="C:cytoplasm"/>
    <property type="evidence" value="ECO:0007669"/>
    <property type="project" value="UniProtKB-UniRule"/>
</dbReference>
<evidence type="ECO:0000256" key="1">
    <source>
        <dbReference type="ARBA" id="ARBA00012840"/>
    </source>
</evidence>
<evidence type="ECO:0000256" key="9">
    <source>
        <dbReference type="PIRSR" id="PIRSR001529-2"/>
    </source>
</evidence>
<dbReference type="InterPro" id="IPR002314">
    <property type="entry name" value="aa-tRNA-synt_IIb"/>
</dbReference>
<dbReference type="CDD" id="cd00770">
    <property type="entry name" value="SerRS_core"/>
    <property type="match status" value="1"/>
</dbReference>
<feature type="binding site" evidence="9">
    <location>
        <begin position="354"/>
        <end position="357"/>
    </location>
    <ligand>
        <name>ATP</name>
        <dbReference type="ChEBI" id="CHEBI:30616"/>
    </ligand>
</feature>
<feature type="coiled-coil region" evidence="10">
    <location>
        <begin position="42"/>
        <end position="98"/>
    </location>
</feature>
<dbReference type="PRINTS" id="PR00981">
    <property type="entry name" value="TRNASYNTHSER"/>
</dbReference>
<feature type="binding site" evidence="8">
    <location>
        <position position="387"/>
    </location>
    <ligand>
        <name>L-serine</name>
        <dbReference type="ChEBI" id="CHEBI:33384"/>
    </ligand>
</feature>
<feature type="binding site" evidence="8">
    <location>
        <position position="263"/>
    </location>
    <ligand>
        <name>L-serine</name>
        <dbReference type="ChEBI" id="CHEBI:33384"/>
    </ligand>
</feature>
<feature type="site" description="Important for serine binding" evidence="8">
    <location>
        <position position="389"/>
    </location>
</feature>
<evidence type="ECO:0000256" key="4">
    <source>
        <dbReference type="ARBA" id="ARBA00022840"/>
    </source>
</evidence>
<dbReference type="GO" id="GO:0006434">
    <property type="term" value="P:seryl-tRNA aminoacylation"/>
    <property type="evidence" value="ECO:0007669"/>
    <property type="project" value="UniProtKB-UniRule"/>
</dbReference>
<dbReference type="InterPro" id="IPR042103">
    <property type="entry name" value="SerRS_1_N_sf"/>
</dbReference>
<evidence type="ECO:0000256" key="8">
    <source>
        <dbReference type="PIRSR" id="PIRSR001529-1"/>
    </source>
</evidence>
<dbReference type="Gene3D" id="1.10.287.40">
    <property type="entry name" value="Serine-tRNA synthetase, tRNA binding domain"/>
    <property type="match status" value="1"/>
</dbReference>
<evidence type="ECO:0000256" key="3">
    <source>
        <dbReference type="ARBA" id="ARBA00022741"/>
    </source>
</evidence>
<dbReference type="Pfam" id="PF00587">
    <property type="entry name" value="tRNA-synt_2b"/>
    <property type="match status" value="1"/>
</dbReference>
<evidence type="ECO:0000256" key="7">
    <source>
        <dbReference type="NCBIfam" id="TIGR00414"/>
    </source>
</evidence>
<dbReference type="GO" id="GO:0005524">
    <property type="term" value="F:ATP binding"/>
    <property type="evidence" value="ECO:0007669"/>
    <property type="project" value="UniProtKB-KW"/>
</dbReference>
<keyword evidence="4 9" id="KW-0067">ATP-binding</keyword>
<protein>
    <recommendedName>
        <fullName evidence="1 7">Serine--tRNA ligase</fullName>
        <ecNumber evidence="1 7">6.1.1.11</ecNumber>
    </recommendedName>
</protein>
<keyword evidence="5" id="KW-0648">Protein biosynthesis</keyword>
<dbReference type="GO" id="GO:0004828">
    <property type="term" value="F:serine-tRNA ligase activity"/>
    <property type="evidence" value="ECO:0007669"/>
    <property type="project" value="UniProtKB-UniRule"/>
</dbReference>
<dbReference type="InterPro" id="IPR015866">
    <property type="entry name" value="Ser-tRNA-synth_1_N"/>
</dbReference>
<accession>A0A2H0YRF4</accession>
<name>A0A2H0YRF4_9BACT</name>
<dbReference type="InterPro" id="IPR033729">
    <property type="entry name" value="SerRS_core"/>
</dbReference>
<dbReference type="EC" id="6.1.1.11" evidence="1 7"/>
<dbReference type="SUPFAM" id="SSF55681">
    <property type="entry name" value="Class II aaRS and biotin synthetases"/>
    <property type="match status" value="1"/>
</dbReference>
<sequence length="430" mass="47986">MIDYKDFLKNSDKYFKAYKDRGGDILVKTAKAAHQKISKLAKSSQQHDLETLQAEINKANKLIPSLDAKEKAKKISELKKLSDKISKLKASARGQEAEIFSQVKNLPNLFLADVPVGSNAGTNKILKEVGKRPDLEKPKDYLSLGIDLGIIDVQRASKVSGSRFGYLKAGAVLLEYALVQYTFSRLLTDDFVPVAPPVIINKEFMEAMGYLAQGSEEEVYYLQKDNQYLVGTAEQAVGPYFANEILSESDLPKKFIAFSSCFRREAGSYGKDTKGIFRVHQFDKLEMFVFCRPEESEAQHQKLLNLQEALVSSLGIPYRVVQLCTGDLGVPSAKTYDIECWLPGQNQGKGEYRETHSTSNTTDYQSRALNTRFKAGNGKNEFVHLLNGTAFAIGRILIAIIENYQQTDGSVLVPKVLQPYMHGIEVIAKK</sequence>
<feature type="binding site" evidence="9">
    <location>
        <begin position="279"/>
        <end position="282"/>
    </location>
    <ligand>
        <name>ATP</name>
        <dbReference type="ChEBI" id="CHEBI:30616"/>
    </ligand>
</feature>
<evidence type="ECO:0000256" key="5">
    <source>
        <dbReference type="ARBA" id="ARBA00022917"/>
    </source>
</evidence>
<dbReference type="InterPro" id="IPR010978">
    <property type="entry name" value="tRNA-bd_arm"/>
</dbReference>
<proteinExistence type="predicted"/>
<keyword evidence="2 12" id="KW-0436">Ligase</keyword>
<comment type="caution">
    <text evidence="12">The sequence shown here is derived from an EMBL/GenBank/DDBJ whole genome shotgun (WGS) entry which is preliminary data.</text>
</comment>
<keyword evidence="6" id="KW-0030">Aminoacyl-tRNA synthetase</keyword>
<feature type="binding site" evidence="9">
    <location>
        <begin position="263"/>
        <end position="265"/>
    </location>
    <ligand>
        <name>ATP</name>
        <dbReference type="ChEBI" id="CHEBI:30616"/>
    </ligand>
</feature>
<dbReference type="PROSITE" id="PS50862">
    <property type="entry name" value="AA_TRNA_LIGASE_II"/>
    <property type="match status" value="1"/>
</dbReference>
<dbReference type="PANTHER" id="PTHR11778">
    <property type="entry name" value="SERYL-TRNA SYNTHETASE"/>
    <property type="match status" value="1"/>
</dbReference>
<gene>
    <name evidence="12" type="ORF">COT26_01145</name>
</gene>
<evidence type="ECO:0000256" key="6">
    <source>
        <dbReference type="ARBA" id="ARBA00023146"/>
    </source>
</evidence>
<organism evidence="12 13">
    <name type="scientific">Candidatus Kerfeldbacteria bacterium CG08_land_8_20_14_0_20_43_14</name>
    <dbReference type="NCBI Taxonomy" id="2014246"/>
    <lineage>
        <taxon>Bacteria</taxon>
        <taxon>Candidatus Kerfeldiibacteriota</taxon>
    </lineage>
</organism>
<dbReference type="SUPFAM" id="SSF46589">
    <property type="entry name" value="tRNA-binding arm"/>
    <property type="match status" value="1"/>
</dbReference>
<dbReference type="PIRSF" id="PIRSF001529">
    <property type="entry name" value="Ser-tRNA-synth_IIa"/>
    <property type="match status" value="1"/>
</dbReference>
<dbReference type="AlphaFoldDB" id="A0A2H0YRF4"/>
<dbReference type="Proteomes" id="UP000236845">
    <property type="component" value="Unassembled WGS sequence"/>
</dbReference>
<reference evidence="13" key="1">
    <citation type="submission" date="2017-09" db="EMBL/GenBank/DDBJ databases">
        <title>Depth-based differentiation of microbial function through sediment-hosted aquifers and enrichment of novel symbionts in the deep terrestrial subsurface.</title>
        <authorList>
            <person name="Probst A.J."/>
            <person name="Ladd B."/>
            <person name="Jarett J.K."/>
            <person name="Geller-Mcgrath D.E."/>
            <person name="Sieber C.M.K."/>
            <person name="Emerson J.B."/>
            <person name="Anantharaman K."/>
            <person name="Thomas B.C."/>
            <person name="Malmstrom R."/>
            <person name="Stieglmeier M."/>
            <person name="Klingl A."/>
            <person name="Woyke T."/>
            <person name="Ryan C.M."/>
            <person name="Banfield J.F."/>
        </authorList>
    </citation>
    <scope>NUCLEOTIDE SEQUENCE [LARGE SCALE GENOMIC DNA]</scope>
</reference>